<protein>
    <submittedName>
        <fullName evidence="2">Uncharacterized protein</fullName>
    </submittedName>
</protein>
<dbReference type="AlphaFoldDB" id="A0A8C4YCK7"/>
<dbReference type="Proteomes" id="UP000694390">
    <property type="component" value="Chromosome 19"/>
</dbReference>
<evidence type="ECO:0000313" key="3">
    <source>
        <dbReference type="Proteomes" id="UP000694390"/>
    </source>
</evidence>
<dbReference type="OrthoDB" id="10378556at2759"/>
<proteinExistence type="predicted"/>
<keyword evidence="3" id="KW-1185">Reference proteome</keyword>
<sequence length="189" mass="20648">MGCQLSTKKGFCRICKKCRDQKAEGAAKINETHAVAHTSQEVSECTESQPFTGTRKDIEQATVEAQPMRYDGVAAAPSSQETPEDTEETLSALQTVQGYEAQATAQSTGKASQDTDAQPAAEMEQEIGEAEPNRKVTQNRQPDVQTPKGHEKSQHAAEIPVEGIEAGRQIPSIYDCPNLQCIFLYFPLF</sequence>
<reference evidence="2" key="2">
    <citation type="submission" date="2025-08" db="UniProtKB">
        <authorList>
            <consortium name="Ensembl"/>
        </authorList>
    </citation>
    <scope>IDENTIFICATION</scope>
</reference>
<feature type="compositionally biased region" description="Polar residues" evidence="1">
    <location>
        <begin position="135"/>
        <end position="144"/>
    </location>
</feature>
<dbReference type="Ensembl" id="ENSGEVT00005024509.1">
    <property type="protein sequence ID" value="ENSGEVP00005023307.1"/>
    <property type="gene ID" value="ENSGEVG00005016554.1"/>
</dbReference>
<feature type="compositionally biased region" description="Polar residues" evidence="1">
    <location>
        <begin position="89"/>
        <end position="116"/>
    </location>
</feature>
<evidence type="ECO:0000313" key="2">
    <source>
        <dbReference type="Ensembl" id="ENSGEVP00005023307.1"/>
    </source>
</evidence>
<reference evidence="2" key="1">
    <citation type="submission" date="2019-06" db="EMBL/GenBank/DDBJ databases">
        <title>G10K-VGP Goodes thornscrub tortoise genome, primary haplotype.</title>
        <authorList>
            <person name="Murphy B."/>
            <person name="Edwards T."/>
            <person name="Rhie A."/>
            <person name="Koren S."/>
            <person name="Phillippy A."/>
            <person name="Fedrigo O."/>
            <person name="Haase B."/>
            <person name="Mountcastle J."/>
            <person name="Lewin H."/>
            <person name="Damas J."/>
            <person name="Howe K."/>
            <person name="Formenti G."/>
            <person name="Myers G."/>
            <person name="Durbin R."/>
            <person name="Jarvis E.D."/>
        </authorList>
    </citation>
    <scope>NUCLEOTIDE SEQUENCE [LARGE SCALE GENOMIC DNA]</scope>
</reference>
<organism evidence="2 3">
    <name type="scientific">Gopherus evgoodei</name>
    <name type="common">Goodes thornscrub tortoise</name>
    <dbReference type="NCBI Taxonomy" id="1825980"/>
    <lineage>
        <taxon>Eukaryota</taxon>
        <taxon>Metazoa</taxon>
        <taxon>Chordata</taxon>
        <taxon>Craniata</taxon>
        <taxon>Vertebrata</taxon>
        <taxon>Euteleostomi</taxon>
        <taxon>Archelosauria</taxon>
        <taxon>Testudinata</taxon>
        <taxon>Testudines</taxon>
        <taxon>Cryptodira</taxon>
        <taxon>Durocryptodira</taxon>
        <taxon>Testudinoidea</taxon>
        <taxon>Testudinidae</taxon>
        <taxon>Gopherus</taxon>
    </lineage>
</organism>
<feature type="compositionally biased region" description="Polar residues" evidence="1">
    <location>
        <begin position="40"/>
        <end position="52"/>
    </location>
</feature>
<name>A0A8C4YCK7_9SAUR</name>
<evidence type="ECO:0000256" key="1">
    <source>
        <dbReference type="SAM" id="MobiDB-lite"/>
    </source>
</evidence>
<feature type="region of interest" description="Disordered" evidence="1">
    <location>
        <begin position="40"/>
        <end position="157"/>
    </location>
</feature>
<accession>A0A8C4YCK7</accession>
<reference evidence="2" key="3">
    <citation type="submission" date="2025-09" db="UniProtKB">
        <authorList>
            <consortium name="Ensembl"/>
        </authorList>
    </citation>
    <scope>IDENTIFICATION</scope>
</reference>